<dbReference type="Gene3D" id="3.30.9.10">
    <property type="entry name" value="D-Amino Acid Oxidase, subunit A, domain 2"/>
    <property type="match status" value="1"/>
</dbReference>
<dbReference type="InterPro" id="IPR002938">
    <property type="entry name" value="FAD-bd"/>
</dbReference>
<dbReference type="SUPFAM" id="SSF51905">
    <property type="entry name" value="FAD/NAD(P)-binding domain"/>
    <property type="match status" value="1"/>
</dbReference>
<evidence type="ECO:0000259" key="1">
    <source>
        <dbReference type="Pfam" id="PF01494"/>
    </source>
</evidence>
<dbReference type="GO" id="GO:0016628">
    <property type="term" value="F:oxidoreductase activity, acting on the CH-CH group of donors, NAD or NADP as acceptor"/>
    <property type="evidence" value="ECO:0007669"/>
    <property type="project" value="InterPro"/>
</dbReference>
<gene>
    <name evidence="2" type="ORF">K9W45_10400</name>
</gene>
<dbReference type="GO" id="GO:0071949">
    <property type="term" value="F:FAD binding"/>
    <property type="evidence" value="ECO:0007669"/>
    <property type="project" value="InterPro"/>
</dbReference>
<dbReference type="PANTHER" id="PTHR42685">
    <property type="entry name" value="GERANYLGERANYL DIPHOSPHATE REDUCTASE"/>
    <property type="match status" value="1"/>
</dbReference>
<dbReference type="InterPro" id="IPR036188">
    <property type="entry name" value="FAD/NAD-bd_sf"/>
</dbReference>
<dbReference type="EMBL" id="CP084166">
    <property type="protein sequence ID" value="UJG40237.1"/>
    <property type="molecule type" value="Genomic_DNA"/>
</dbReference>
<proteinExistence type="predicted"/>
<dbReference type="PANTHER" id="PTHR42685:SF18">
    <property type="entry name" value="DIGERANYLGERANYLGLYCEROPHOSPHOLIPID REDUCTASE"/>
    <property type="match status" value="1"/>
</dbReference>
<feature type="domain" description="FAD-binding" evidence="1">
    <location>
        <begin position="3"/>
        <end position="319"/>
    </location>
</feature>
<dbReference type="Pfam" id="PF01494">
    <property type="entry name" value="FAD_binding_3"/>
    <property type="match status" value="1"/>
</dbReference>
<accession>A0A9Y1BJY9</accession>
<dbReference type="Proteomes" id="UP001201020">
    <property type="component" value="Chromosome"/>
</dbReference>
<protein>
    <submittedName>
        <fullName evidence="2">NAD(P)/FAD-dependent oxidoreductase</fullName>
    </submittedName>
</protein>
<dbReference type="NCBIfam" id="TIGR02032">
    <property type="entry name" value="GG-red-SF"/>
    <property type="match status" value="1"/>
</dbReference>
<name>A0A9Y1BJY9_9ARCH</name>
<dbReference type="AlphaFoldDB" id="A0A9Y1BJY9"/>
<evidence type="ECO:0000313" key="2">
    <source>
        <dbReference type="EMBL" id="UJG40237.1"/>
    </source>
</evidence>
<sequence length="403" mass="45378">MKKIVVIGGGPAGLLSAIEASKYDVDVLVLESKKEIGITEHCAGLLSIEGLEKIGLNKLPSEIIQNKEIIGAKIFSANGTELVVEKNSNHALVVDRSKFNRYLASIAHDNGIEIRTNSRVKNIHRKSENIELVLGKQAKESRITTKVSILAEGRFPKLNSQVGLSNPDEIIFASQFIIDGIENLDKRYVELYQISKYAPGFFGWIIPIDNSVAKVGIGTRYRPAKKYLRNFINSELLKERFYSAKILREMSGAIPLGSYINRSYTDNILVVGDAAGQTKPTTGGGVILGGIAARIAGEIAAKAIIEENYKKSFLKQYEKRWKKEFARNLFIMKLVRQYLDSLDDKDIDNLLKIFNKPKYKQIFTSKGDVDNQQAIVWKLLTKLELWPFFMKTGLKFIFKKNKW</sequence>
<dbReference type="InterPro" id="IPR011777">
    <property type="entry name" value="Geranylgeranyl_Rdtase_fam"/>
</dbReference>
<reference evidence="2" key="1">
    <citation type="journal article" date="2022" name="Nat. Microbiol.">
        <title>Unique mobile elements and scalable gene flow at the prokaryote-eukaryote boundary revealed by circularized Asgard archaea genomes.</title>
        <authorList>
            <person name="Wu F."/>
            <person name="Speth D.R."/>
            <person name="Philosof A."/>
            <person name="Cremiere A."/>
            <person name="Narayanan A."/>
            <person name="Barco R.A."/>
            <person name="Connon S.A."/>
            <person name="Amend J.P."/>
            <person name="Antoshechkin I.A."/>
            <person name="Orphan V.J."/>
        </authorList>
    </citation>
    <scope>NUCLEOTIDE SEQUENCE</scope>
    <source>
        <strain evidence="2">PM71</strain>
    </source>
</reference>
<dbReference type="PRINTS" id="PR00420">
    <property type="entry name" value="RNGMNOXGNASE"/>
</dbReference>
<dbReference type="Gene3D" id="3.50.50.60">
    <property type="entry name" value="FAD/NAD(P)-binding domain"/>
    <property type="match status" value="1"/>
</dbReference>
<dbReference type="InterPro" id="IPR050407">
    <property type="entry name" value="Geranylgeranyl_reductase"/>
</dbReference>
<organism evidence="2">
    <name type="scientific">Candidatus Heimdallarchaeum aukensis</name>
    <dbReference type="NCBI Taxonomy" id="2876573"/>
    <lineage>
        <taxon>Archaea</taxon>
        <taxon>Promethearchaeati</taxon>
        <taxon>Candidatus Heimdallarchaeota</taxon>
        <taxon>Candidatus Heimdallarchaeia (ex Rinke et al. 2021) (nom. nud.)</taxon>
        <taxon>Candidatus Heimdallarchaeales</taxon>
        <taxon>Candidatus Heimdallarchaeaceae</taxon>
        <taxon>Candidatus Heimdallarchaeum</taxon>
    </lineage>
</organism>